<keyword evidence="3" id="KW-0547">Nucleotide-binding</keyword>
<keyword evidence="7" id="KW-1185">Reference proteome</keyword>
<dbReference type="GO" id="GO:0016020">
    <property type="term" value="C:membrane"/>
    <property type="evidence" value="ECO:0007669"/>
    <property type="project" value="InterPro"/>
</dbReference>
<dbReference type="SUPFAM" id="SSF52540">
    <property type="entry name" value="P-loop containing nucleoside triphosphate hydrolases"/>
    <property type="match status" value="1"/>
</dbReference>
<evidence type="ECO:0000259" key="5">
    <source>
        <dbReference type="PROSITE" id="PS50893"/>
    </source>
</evidence>
<dbReference type="InterPro" id="IPR050683">
    <property type="entry name" value="Bact_Polysacc_Export_ATP-bd"/>
</dbReference>
<evidence type="ECO:0000256" key="3">
    <source>
        <dbReference type="ARBA" id="ARBA00022741"/>
    </source>
</evidence>
<dbReference type="Pfam" id="PF00005">
    <property type="entry name" value="ABC_tran"/>
    <property type="match status" value="1"/>
</dbReference>
<evidence type="ECO:0000313" key="6">
    <source>
        <dbReference type="EMBL" id="TWH76043.1"/>
    </source>
</evidence>
<dbReference type="PROSITE" id="PS50893">
    <property type="entry name" value="ABC_TRANSPORTER_2"/>
    <property type="match status" value="1"/>
</dbReference>
<organism evidence="6 7">
    <name type="scientific">Azomonas agilis</name>
    <dbReference type="NCBI Taxonomy" id="116849"/>
    <lineage>
        <taxon>Bacteria</taxon>
        <taxon>Pseudomonadati</taxon>
        <taxon>Pseudomonadota</taxon>
        <taxon>Gammaproteobacteria</taxon>
        <taxon>Pseudomonadales</taxon>
        <taxon>Pseudomonadaceae</taxon>
        <taxon>Azomonas</taxon>
    </lineage>
</organism>
<dbReference type="CDD" id="cd03220">
    <property type="entry name" value="ABC_KpsT_Wzt"/>
    <property type="match status" value="1"/>
</dbReference>
<gene>
    <name evidence="6" type="ORF">LX59_00962</name>
</gene>
<comment type="caution">
    <text evidence="6">The sequence shown here is derived from an EMBL/GenBank/DDBJ whole genome shotgun (WGS) entry which is preliminary data.</text>
</comment>
<dbReference type="GO" id="GO:0005524">
    <property type="term" value="F:ATP binding"/>
    <property type="evidence" value="ECO:0007669"/>
    <property type="project" value="UniProtKB-KW"/>
</dbReference>
<dbReference type="InterPro" id="IPR017871">
    <property type="entry name" value="ABC_transporter-like_CS"/>
</dbReference>
<evidence type="ECO:0000256" key="2">
    <source>
        <dbReference type="ARBA" id="ARBA00022448"/>
    </source>
</evidence>
<sequence>MSPVLSVRGLSKAFISYQRELHRILRWLHCPIPAPQYTWVLRDIGFDLHPGEAVGLIGLNGAGKSTLLKIITGTLKPSTGSVRIQGKVAAILELGMGFNHELTGRQNVFHVGGLMGYSPTQLEAFLPDLKDFAELGSYFDQPVRTYSSGMQMRLAFSLATVQRPDLLIVDEALSVGDAYFQHKSFERIRQFAREGTTLLLVSHDKQAIQSICTRAILLSQGQIAMEGSPDDVMDFYNALLANHQEQHIISAPKGDNKALLSGTGEAFFVDICLCDDQQQSIEVLDVGQQVHLKVKARTQTFIPDLVLGFLIKDRYGQDVFGTNTYQLDQVCYEVKENQSLSWSFRFPVNIGPGTYSITLALHSQAGHIEHNYAWQERALIFEVINQSQRSFSGMAWLGGQLECHQHYE</sequence>
<reference evidence="6 7" key="1">
    <citation type="submission" date="2019-07" db="EMBL/GenBank/DDBJ databases">
        <title>Genomic Encyclopedia of Type Strains, Phase I: the one thousand microbial genomes (KMG-I) project.</title>
        <authorList>
            <person name="Kyrpides N."/>
        </authorList>
    </citation>
    <scope>NUCLEOTIDE SEQUENCE [LARGE SCALE GENOMIC DNA]</scope>
    <source>
        <strain evidence="6 7">DSM 375</strain>
    </source>
</reference>
<dbReference type="InterPro" id="IPR003593">
    <property type="entry name" value="AAA+_ATPase"/>
</dbReference>
<dbReference type="Pfam" id="PF14524">
    <property type="entry name" value="Wzt_C"/>
    <property type="match status" value="1"/>
</dbReference>
<dbReference type="AlphaFoldDB" id="A0A562IYV7"/>
<protein>
    <submittedName>
        <fullName evidence="6">Lipopolysaccharide transport system ATP-binding protein</fullName>
    </submittedName>
</protein>
<evidence type="ECO:0000256" key="1">
    <source>
        <dbReference type="ARBA" id="ARBA00005417"/>
    </source>
</evidence>
<dbReference type="PANTHER" id="PTHR46743:SF2">
    <property type="entry name" value="TEICHOIC ACIDS EXPORT ATP-BINDING PROTEIN TAGH"/>
    <property type="match status" value="1"/>
</dbReference>
<dbReference type="Gene3D" id="3.40.50.300">
    <property type="entry name" value="P-loop containing nucleotide triphosphate hydrolases"/>
    <property type="match status" value="1"/>
</dbReference>
<dbReference type="RefSeq" id="WP_144570702.1">
    <property type="nucleotide sequence ID" value="NZ_VLKG01000003.1"/>
</dbReference>
<dbReference type="Gene3D" id="2.70.50.60">
    <property type="entry name" value="abc- transporter (atp binding component) like domain"/>
    <property type="match status" value="1"/>
</dbReference>
<dbReference type="Proteomes" id="UP000319627">
    <property type="component" value="Unassembled WGS sequence"/>
</dbReference>
<dbReference type="SMART" id="SM00382">
    <property type="entry name" value="AAA"/>
    <property type="match status" value="1"/>
</dbReference>
<keyword evidence="2" id="KW-0813">Transport</keyword>
<dbReference type="CDD" id="cd10147">
    <property type="entry name" value="Wzt_C-like"/>
    <property type="match status" value="1"/>
</dbReference>
<dbReference type="GO" id="GO:0016887">
    <property type="term" value="F:ATP hydrolysis activity"/>
    <property type="evidence" value="ECO:0007669"/>
    <property type="project" value="InterPro"/>
</dbReference>
<feature type="domain" description="ABC transporter" evidence="5">
    <location>
        <begin position="19"/>
        <end position="245"/>
    </location>
</feature>
<proteinExistence type="inferred from homology"/>
<keyword evidence="4 6" id="KW-0067">ATP-binding</keyword>
<dbReference type="PROSITE" id="PS00211">
    <property type="entry name" value="ABC_TRANSPORTER_1"/>
    <property type="match status" value="1"/>
</dbReference>
<evidence type="ECO:0000313" key="7">
    <source>
        <dbReference type="Proteomes" id="UP000319627"/>
    </source>
</evidence>
<dbReference type="InterPro" id="IPR003439">
    <property type="entry name" value="ABC_transporter-like_ATP-bd"/>
</dbReference>
<dbReference type="InterPro" id="IPR015860">
    <property type="entry name" value="ABC_transpr_TagH-like"/>
</dbReference>
<dbReference type="OrthoDB" id="9778870at2"/>
<dbReference type="GO" id="GO:0140359">
    <property type="term" value="F:ABC-type transporter activity"/>
    <property type="evidence" value="ECO:0007669"/>
    <property type="project" value="InterPro"/>
</dbReference>
<name>A0A562IYV7_9GAMM</name>
<dbReference type="PANTHER" id="PTHR46743">
    <property type="entry name" value="TEICHOIC ACIDS EXPORT ATP-BINDING PROTEIN TAGH"/>
    <property type="match status" value="1"/>
</dbReference>
<dbReference type="EMBL" id="VLKG01000003">
    <property type="protein sequence ID" value="TWH76043.1"/>
    <property type="molecule type" value="Genomic_DNA"/>
</dbReference>
<dbReference type="InterPro" id="IPR029439">
    <property type="entry name" value="Wzt_C"/>
</dbReference>
<accession>A0A562IYV7</accession>
<dbReference type="InterPro" id="IPR027417">
    <property type="entry name" value="P-loop_NTPase"/>
</dbReference>
<comment type="similarity">
    <text evidence="1">Belongs to the ABC transporter superfamily.</text>
</comment>
<evidence type="ECO:0000256" key="4">
    <source>
        <dbReference type="ARBA" id="ARBA00022840"/>
    </source>
</evidence>